<feature type="coiled-coil region" evidence="1">
    <location>
        <begin position="231"/>
        <end position="315"/>
    </location>
</feature>
<name>A0AAD1Y5E4_EUPCR</name>
<dbReference type="AlphaFoldDB" id="A0AAD1Y5E4"/>
<keyword evidence="1" id="KW-0175">Coiled coil</keyword>
<keyword evidence="4" id="KW-1185">Reference proteome</keyword>
<evidence type="ECO:0000256" key="1">
    <source>
        <dbReference type="SAM" id="Coils"/>
    </source>
</evidence>
<gene>
    <name evidence="3" type="ORF">ECRASSUSDP1_LOCUS26565</name>
</gene>
<organism evidence="3 4">
    <name type="scientific">Euplotes crassus</name>
    <dbReference type="NCBI Taxonomy" id="5936"/>
    <lineage>
        <taxon>Eukaryota</taxon>
        <taxon>Sar</taxon>
        <taxon>Alveolata</taxon>
        <taxon>Ciliophora</taxon>
        <taxon>Intramacronucleata</taxon>
        <taxon>Spirotrichea</taxon>
        <taxon>Hypotrichia</taxon>
        <taxon>Euplotida</taxon>
        <taxon>Euplotidae</taxon>
        <taxon>Moneuplotes</taxon>
    </lineage>
</organism>
<comment type="caution">
    <text evidence="3">The sequence shown here is derived from an EMBL/GenBank/DDBJ whole genome shotgun (WGS) entry which is preliminary data.</text>
</comment>
<reference evidence="3" key="1">
    <citation type="submission" date="2023-07" db="EMBL/GenBank/DDBJ databases">
        <authorList>
            <consortium name="AG Swart"/>
            <person name="Singh M."/>
            <person name="Singh A."/>
            <person name="Seah K."/>
            <person name="Emmerich C."/>
        </authorList>
    </citation>
    <scope>NUCLEOTIDE SEQUENCE</scope>
    <source>
        <strain evidence="3">DP1</strain>
    </source>
</reference>
<evidence type="ECO:0000313" key="4">
    <source>
        <dbReference type="Proteomes" id="UP001295684"/>
    </source>
</evidence>
<evidence type="ECO:0000256" key="2">
    <source>
        <dbReference type="SAM" id="MobiDB-lite"/>
    </source>
</evidence>
<proteinExistence type="predicted"/>
<feature type="region of interest" description="Disordered" evidence="2">
    <location>
        <begin position="491"/>
        <end position="520"/>
    </location>
</feature>
<evidence type="ECO:0000313" key="3">
    <source>
        <dbReference type="EMBL" id="CAI2385023.1"/>
    </source>
</evidence>
<feature type="compositionally biased region" description="Low complexity" evidence="2">
    <location>
        <begin position="597"/>
        <end position="608"/>
    </location>
</feature>
<dbReference type="Proteomes" id="UP001295684">
    <property type="component" value="Unassembled WGS sequence"/>
</dbReference>
<protein>
    <submittedName>
        <fullName evidence="3">Uncharacterized protein</fullName>
    </submittedName>
</protein>
<sequence length="665" mass="77896">MTRLGDLEDDQLSFKKITKTVEMHNDAIMRIIQENDGLKKFVREHFTKAEGLLSKNSEQMEEKFEFIFKSELKDLSTKDYVQDRLCDKANAADMVRLNREFRMLETYVSKLEKVVFQGYKKEAEVYLQAKLDKEEFKKYQDSKNKEFKTNSKSLNTIHGAVHRLNQQFDGLDDDLRYLKERFEQAEANKEVKVVYPDIDDEDTIDFSKVDYDSITKVPIPHIAKRILKPMYREIENLKQDITDNISNLLKEKDVQQNFKLDNLAKEYFKSQAQINTCMDKIDDLIAEKIAAEQQSQKLAENLEHLHEKLKGQERRSLVSIDEIHKKLSEHDINLQGIHQQIDYIKISKEKLFDEVCRNLDDLICSKFSLSTKLENSDFKLSQMLTDLTERQTLLQGQIDNAKKNYEVTISHLQNETDAYSQELKRMQIFNRELVEKFNTLDSNRNIDCRSSIGFKESRKNTFVTEDASSMNNIPRSYSRPKAFSRIKERPVNSACQTKRRTNSDHKSQKRPMTTNKFKKTHSRIKFTSELKNSERSNSRKCGNRSIDNKTSLEIPVNKMFAKSKGIFQKFETILMNHPQKLNEGPKTTSGRHRGKKGNSTSKSGTTSTNFIENFTMHSKKNSQICSDLDQNLRSEILEKYRNRQNQDQSKKFSNTMHRIQHLIQK</sequence>
<feature type="coiled-coil region" evidence="1">
    <location>
        <begin position="384"/>
        <end position="422"/>
    </location>
</feature>
<feature type="region of interest" description="Disordered" evidence="2">
    <location>
        <begin position="579"/>
        <end position="608"/>
    </location>
</feature>
<accession>A0AAD1Y5E4</accession>
<dbReference type="EMBL" id="CAMPGE010027390">
    <property type="protein sequence ID" value="CAI2385023.1"/>
    <property type="molecule type" value="Genomic_DNA"/>
</dbReference>